<keyword evidence="8 12" id="KW-0472">Membrane</keyword>
<proteinExistence type="inferred from homology"/>
<evidence type="ECO:0000256" key="2">
    <source>
        <dbReference type="ARBA" id="ARBA00022448"/>
    </source>
</evidence>
<keyword evidence="4 11" id="KW-0812">Transmembrane</keyword>
<evidence type="ECO:0000313" key="13">
    <source>
        <dbReference type="Proteomes" id="UP001652625"/>
    </source>
</evidence>
<keyword evidence="13" id="KW-1185">Reference proteome</keyword>
<accession>A0ABM4BH47</accession>
<feature type="transmembrane region" description="Helical" evidence="12">
    <location>
        <begin position="400"/>
        <end position="419"/>
    </location>
</feature>
<evidence type="ECO:0000256" key="1">
    <source>
        <dbReference type="ARBA" id="ARBA00004141"/>
    </source>
</evidence>
<evidence type="ECO:0000256" key="4">
    <source>
        <dbReference type="ARBA" id="ARBA00022692"/>
    </source>
</evidence>
<evidence type="ECO:0000256" key="9">
    <source>
        <dbReference type="ARBA" id="ARBA00023201"/>
    </source>
</evidence>
<keyword evidence="2 11" id="KW-0813">Transport</keyword>
<keyword evidence="7 11" id="KW-0406">Ion transport</keyword>
<dbReference type="Proteomes" id="UP001652625">
    <property type="component" value="Chromosome 03"/>
</dbReference>
<keyword evidence="3 11" id="KW-0894">Sodium channel</keyword>
<gene>
    <name evidence="14 15" type="primary">LOC105849803</name>
</gene>
<evidence type="ECO:0000256" key="6">
    <source>
        <dbReference type="ARBA" id="ARBA00023053"/>
    </source>
</evidence>
<evidence type="ECO:0000256" key="8">
    <source>
        <dbReference type="ARBA" id="ARBA00023136"/>
    </source>
</evidence>
<dbReference type="RefSeq" id="XP_065648337.1">
    <property type="nucleotide sequence ID" value="XM_065792265.1"/>
</dbReference>
<comment type="similarity">
    <text evidence="11">Belongs to the amiloride-sensitive sodium channel (TC 1.A.6) family.</text>
</comment>
<reference evidence="14 15" key="1">
    <citation type="submission" date="2025-05" db="UniProtKB">
        <authorList>
            <consortium name="RefSeq"/>
        </authorList>
    </citation>
    <scope>IDENTIFICATION</scope>
</reference>
<dbReference type="InterPro" id="IPR001873">
    <property type="entry name" value="ENaC"/>
</dbReference>
<sequence>MEAKKGAKILDFVDNKDKKDALSIADKVNDRYDKSNEYRGSFTVHGLSRALTGNFYENIFWGFIVLSSLTAIAVLAWKLAVKYRNNEVYIKFFSKEYSKLNMPIFTICPNKIDKRRICNLTNDCINNSTDISTLYTENSSYAWWNDKMSVIVINESRKSVKTGIQLRDYIKSTYYQCIRMNLSFFDTSSSSSNGIHVYTVYPKSNIEVYVHDEKEQYPFFQTKPNYIEALESDEINIEVIQYKRLKYPFSSNCSQILKDMIFPGGYTKLKCVESLKCMNSLKACGGTYDFCEQFLNNNFRVKYAKNFSALDLDILTKCLKSEYEKSYDNECALACEESIFKIIMSYTTKCSWLQNNAREIYVNYPLGPYYHVFEEAQLYSFEQFLSECGGLVSLFTGSSAISLIEITTFLCLVLIKYIYNKNNKKTP</sequence>
<keyword evidence="9 11" id="KW-0739">Sodium transport</keyword>
<evidence type="ECO:0000256" key="3">
    <source>
        <dbReference type="ARBA" id="ARBA00022461"/>
    </source>
</evidence>
<dbReference type="GeneID" id="105849803"/>
<dbReference type="PANTHER" id="PTHR11690">
    <property type="entry name" value="AMILORIDE-SENSITIVE SODIUM CHANNEL-RELATED"/>
    <property type="match status" value="1"/>
</dbReference>
<organism evidence="13 14">
    <name type="scientific">Hydra vulgaris</name>
    <name type="common">Hydra</name>
    <name type="synonym">Hydra attenuata</name>
    <dbReference type="NCBI Taxonomy" id="6087"/>
    <lineage>
        <taxon>Eukaryota</taxon>
        <taxon>Metazoa</taxon>
        <taxon>Cnidaria</taxon>
        <taxon>Hydrozoa</taxon>
        <taxon>Hydroidolina</taxon>
        <taxon>Anthoathecata</taxon>
        <taxon>Aplanulata</taxon>
        <taxon>Hydridae</taxon>
        <taxon>Hydra</taxon>
    </lineage>
</organism>
<keyword evidence="10 11" id="KW-0407">Ion channel</keyword>
<dbReference type="RefSeq" id="XP_065648336.1">
    <property type="nucleotide sequence ID" value="XM_065792264.1"/>
</dbReference>
<evidence type="ECO:0000256" key="5">
    <source>
        <dbReference type="ARBA" id="ARBA00022989"/>
    </source>
</evidence>
<protein>
    <submittedName>
        <fullName evidence="14 15">Uncharacterized protein LOC105849803</fullName>
    </submittedName>
</protein>
<evidence type="ECO:0000256" key="10">
    <source>
        <dbReference type="ARBA" id="ARBA00023303"/>
    </source>
</evidence>
<dbReference type="Gene3D" id="1.10.287.770">
    <property type="entry name" value="YojJ-like"/>
    <property type="match status" value="1"/>
</dbReference>
<keyword evidence="6" id="KW-0915">Sodium</keyword>
<evidence type="ECO:0000313" key="14">
    <source>
        <dbReference type="RefSeq" id="XP_065648336.1"/>
    </source>
</evidence>
<name>A0ABM4BH47_HYDVU</name>
<evidence type="ECO:0000313" key="15">
    <source>
        <dbReference type="RefSeq" id="XP_065648337.1"/>
    </source>
</evidence>
<keyword evidence="5 12" id="KW-1133">Transmembrane helix</keyword>
<evidence type="ECO:0000256" key="7">
    <source>
        <dbReference type="ARBA" id="ARBA00023065"/>
    </source>
</evidence>
<dbReference type="Pfam" id="PF00858">
    <property type="entry name" value="ASC"/>
    <property type="match status" value="1"/>
</dbReference>
<evidence type="ECO:0000256" key="11">
    <source>
        <dbReference type="RuleBase" id="RU000679"/>
    </source>
</evidence>
<comment type="subcellular location">
    <subcellularLocation>
        <location evidence="1">Membrane</location>
        <topology evidence="1">Multi-pass membrane protein</topology>
    </subcellularLocation>
</comment>
<feature type="transmembrane region" description="Helical" evidence="12">
    <location>
        <begin position="59"/>
        <end position="81"/>
    </location>
</feature>
<evidence type="ECO:0000256" key="12">
    <source>
        <dbReference type="SAM" id="Phobius"/>
    </source>
</evidence>